<name>A0A6H5GRS7_9HEMI</name>
<dbReference type="EMBL" id="CADCXU010017359">
    <property type="protein sequence ID" value="CAB0006133.1"/>
    <property type="molecule type" value="Genomic_DNA"/>
</dbReference>
<gene>
    <name evidence="2" type="ORF">NTEN_LOCUS11610</name>
</gene>
<reference evidence="2 3" key="1">
    <citation type="submission" date="2020-02" db="EMBL/GenBank/DDBJ databases">
        <authorList>
            <person name="Ferguson B K."/>
        </authorList>
    </citation>
    <scope>NUCLEOTIDE SEQUENCE [LARGE SCALE GENOMIC DNA]</scope>
</reference>
<evidence type="ECO:0000256" key="1">
    <source>
        <dbReference type="SAM" id="MobiDB-lite"/>
    </source>
</evidence>
<evidence type="ECO:0000313" key="3">
    <source>
        <dbReference type="Proteomes" id="UP000479000"/>
    </source>
</evidence>
<organism evidence="2 3">
    <name type="scientific">Nesidiocoris tenuis</name>
    <dbReference type="NCBI Taxonomy" id="355587"/>
    <lineage>
        <taxon>Eukaryota</taxon>
        <taxon>Metazoa</taxon>
        <taxon>Ecdysozoa</taxon>
        <taxon>Arthropoda</taxon>
        <taxon>Hexapoda</taxon>
        <taxon>Insecta</taxon>
        <taxon>Pterygota</taxon>
        <taxon>Neoptera</taxon>
        <taxon>Paraneoptera</taxon>
        <taxon>Hemiptera</taxon>
        <taxon>Heteroptera</taxon>
        <taxon>Panheteroptera</taxon>
        <taxon>Cimicomorpha</taxon>
        <taxon>Miridae</taxon>
        <taxon>Dicyphina</taxon>
        <taxon>Nesidiocoris</taxon>
    </lineage>
</organism>
<proteinExistence type="predicted"/>
<dbReference type="Proteomes" id="UP000479000">
    <property type="component" value="Unassembled WGS sequence"/>
</dbReference>
<sequence>MGKDFTLNGNTEKALGKWQVPNPNDKNSKETKMKSGSHALTLQLCDDTANYHYQLSPIGALSRSTLAPRQQRPPLNGLI</sequence>
<keyword evidence="3" id="KW-1185">Reference proteome</keyword>
<dbReference type="AlphaFoldDB" id="A0A6H5GRS7"/>
<accession>A0A6H5GRS7</accession>
<protein>
    <submittedName>
        <fullName evidence="2">Uncharacterized protein</fullName>
    </submittedName>
</protein>
<feature type="region of interest" description="Disordered" evidence="1">
    <location>
        <begin position="1"/>
        <end position="36"/>
    </location>
</feature>
<evidence type="ECO:0000313" key="2">
    <source>
        <dbReference type="EMBL" id="CAB0006133.1"/>
    </source>
</evidence>